<evidence type="ECO:0000256" key="1">
    <source>
        <dbReference type="ARBA" id="ARBA00004141"/>
    </source>
</evidence>
<evidence type="ECO:0000313" key="4">
    <source>
        <dbReference type="Proteomes" id="UP000509443"/>
    </source>
</evidence>
<protein>
    <submittedName>
        <fullName evidence="3">VirB2 family type IV secretion system major pilin TrwL</fullName>
    </submittedName>
</protein>
<dbReference type="EMBL" id="CP058235">
    <property type="protein sequence ID" value="QLC51959.1"/>
    <property type="molecule type" value="Genomic_DNA"/>
</dbReference>
<evidence type="ECO:0000313" key="3">
    <source>
        <dbReference type="EMBL" id="QLC51959.1"/>
    </source>
</evidence>
<dbReference type="Pfam" id="PF04956">
    <property type="entry name" value="TrbC"/>
    <property type="match status" value="1"/>
</dbReference>
<accession>A0ABX6QFN6</accession>
<dbReference type="Proteomes" id="UP000509443">
    <property type="component" value="Chromosome"/>
</dbReference>
<keyword evidence="2" id="KW-0812">Transmembrane</keyword>
<organism evidence="3 4">
    <name type="scientific">Bartonella alsatica</name>
    <dbReference type="NCBI Taxonomy" id="52764"/>
    <lineage>
        <taxon>Bacteria</taxon>
        <taxon>Pseudomonadati</taxon>
        <taxon>Pseudomonadota</taxon>
        <taxon>Alphaproteobacteria</taxon>
        <taxon>Hyphomicrobiales</taxon>
        <taxon>Bartonellaceae</taxon>
        <taxon>Bartonella</taxon>
    </lineage>
</organism>
<keyword evidence="2" id="KW-1133">Transmembrane helix</keyword>
<feature type="transmembrane region" description="Helical" evidence="2">
    <location>
        <begin position="55"/>
        <end position="75"/>
    </location>
</feature>
<sequence length="107" mass="11701">MKQTNILQTAVRNKITTTVAAVTVFFMAHPVWVQAQQQGGLNKAKTVLDTFKTQLNAIIPIAATIILLCLAVSYAGRFIEKTTFMRWAIGVIIAGSAAQITNMFFTP</sequence>
<gene>
    <name evidence="3" type="primary">trwL</name>
    <name evidence="3" type="ORF">HWV54_03450</name>
</gene>
<dbReference type="NCBIfam" id="NF033899">
    <property type="entry name" value="T4SS_pilin_TrwL"/>
    <property type="match status" value="1"/>
</dbReference>
<proteinExistence type="predicted"/>
<keyword evidence="4" id="KW-1185">Reference proteome</keyword>
<reference evidence="3 4" key="1">
    <citation type="submission" date="2020-06" db="EMBL/GenBank/DDBJ databases">
        <title>Complete closed genome sequence of Bartonella alsatica CIP 105477.</title>
        <authorList>
            <person name="Thibau A."/>
            <person name="Schultze T.G."/>
            <person name="Kempf V.A.J."/>
        </authorList>
    </citation>
    <scope>NUCLEOTIDE SEQUENCE [LARGE SCALE GENOMIC DNA]</scope>
    <source>
        <strain evidence="3 4">CIP 105477</strain>
    </source>
</reference>
<dbReference type="RefSeq" id="WP_005866684.1">
    <property type="nucleotide sequence ID" value="NZ_CACVBB010000001.1"/>
</dbReference>
<evidence type="ECO:0000256" key="2">
    <source>
        <dbReference type="SAM" id="Phobius"/>
    </source>
</evidence>
<feature type="transmembrane region" description="Helical" evidence="2">
    <location>
        <begin position="87"/>
        <end position="105"/>
    </location>
</feature>
<name>A0ABX6QFN6_9HYPH</name>
<keyword evidence="2" id="KW-0472">Membrane</keyword>
<dbReference type="InterPro" id="IPR007039">
    <property type="entry name" value="TrbC/VirB2"/>
</dbReference>
<comment type="subcellular location">
    <subcellularLocation>
        <location evidence="1">Membrane</location>
        <topology evidence="1">Multi-pass membrane protein</topology>
    </subcellularLocation>
</comment>